<organism evidence="1 2">
    <name type="scientific">Thalassiosira oceanica</name>
    <name type="common">Marine diatom</name>
    <dbReference type="NCBI Taxonomy" id="159749"/>
    <lineage>
        <taxon>Eukaryota</taxon>
        <taxon>Sar</taxon>
        <taxon>Stramenopiles</taxon>
        <taxon>Ochrophyta</taxon>
        <taxon>Bacillariophyta</taxon>
        <taxon>Coscinodiscophyceae</taxon>
        <taxon>Thalassiosirophycidae</taxon>
        <taxon>Thalassiosirales</taxon>
        <taxon>Thalassiosiraceae</taxon>
        <taxon>Thalassiosira</taxon>
    </lineage>
</organism>
<dbReference type="AlphaFoldDB" id="K0SBJ7"/>
<dbReference type="InterPro" id="IPR026906">
    <property type="entry name" value="LRR_5"/>
</dbReference>
<dbReference type="InterPro" id="IPR053139">
    <property type="entry name" value="Surface_bspA-like"/>
</dbReference>
<sequence>MEVAEGCIPDQNRPPSPILASAKAVDTAIIDDFGLEVERRSTSCKYAVNGTPPITRSDITALGNRRFSNGHLRPAESQGSGDLSMSQTEVSLSPCNWAALSGVQLRGLKAGLPAPLRRVAWAALLALGFVRERTLRCLRSLANANSSRQPHTAHRPTGTPDVQSSDCPFVLLGPGRTPPGVNEDVFLYDGGDVPKMIARVRVASRVTKIPYRTFYGCFELLEVQLNDGLLTVENGAFQNCKALKGMILPSSVTKLGKEAFRNCFNLAELQLSEGLEVIGEGAFTSTAIRSVNIPSTVIKWGYGAFRSCRKLVEVQLNEGLRTIDVETFRDCRALQHVTIPSTVTELGTDAFTRCKSLQVVSFNPGLQIIGTAAFSYCSALESVTIPSTVIDLGSGAFFGCSNLTELHLSEGLEVIGERAFQHCSSLQRVTVPSTVSEIGRASFHGCTNLFEVIFLRGERLLNHEFLDRQLSGEEGIFNQAVLREMLGPVTFTVKVSVSWAVSERMERLPPGCRLSIKERIRDLSCLELMDDGTILACGDVDTQDTNTKTAKSLYQMLQIVAFYELKESSILIELAMWKSRMEGDGARKDFRISIPDSAKSLIMEYCGFAGFLEPAIEDGFDSGKRALRQEWLTRQQVKPLVT</sequence>
<dbReference type="Pfam" id="PF13306">
    <property type="entry name" value="LRR_5"/>
    <property type="match status" value="1"/>
</dbReference>
<name>K0SBJ7_THAOC</name>
<dbReference type="InterPro" id="IPR032675">
    <property type="entry name" value="LRR_dom_sf"/>
</dbReference>
<evidence type="ECO:0000313" key="1">
    <source>
        <dbReference type="EMBL" id="EJK62670.1"/>
    </source>
</evidence>
<dbReference type="PANTHER" id="PTHR45661">
    <property type="entry name" value="SURFACE ANTIGEN"/>
    <property type="match status" value="1"/>
</dbReference>
<comment type="caution">
    <text evidence="1">The sequence shown here is derived from an EMBL/GenBank/DDBJ whole genome shotgun (WGS) entry which is preliminary data.</text>
</comment>
<gene>
    <name evidence="1" type="ORF">THAOC_16707</name>
</gene>
<dbReference type="SUPFAM" id="SSF52058">
    <property type="entry name" value="L domain-like"/>
    <property type="match status" value="1"/>
</dbReference>
<dbReference type="Gene3D" id="3.80.10.10">
    <property type="entry name" value="Ribonuclease Inhibitor"/>
    <property type="match status" value="2"/>
</dbReference>
<evidence type="ECO:0000313" key="2">
    <source>
        <dbReference type="Proteomes" id="UP000266841"/>
    </source>
</evidence>
<proteinExistence type="predicted"/>
<dbReference type="Proteomes" id="UP000266841">
    <property type="component" value="Unassembled WGS sequence"/>
</dbReference>
<reference evidence="1 2" key="1">
    <citation type="journal article" date="2012" name="Genome Biol.">
        <title>Genome and low-iron response of an oceanic diatom adapted to chronic iron limitation.</title>
        <authorList>
            <person name="Lommer M."/>
            <person name="Specht M."/>
            <person name="Roy A.S."/>
            <person name="Kraemer L."/>
            <person name="Andreson R."/>
            <person name="Gutowska M.A."/>
            <person name="Wolf J."/>
            <person name="Bergner S.V."/>
            <person name="Schilhabel M.B."/>
            <person name="Klostermeier U.C."/>
            <person name="Beiko R.G."/>
            <person name="Rosenstiel P."/>
            <person name="Hippler M."/>
            <person name="Laroche J."/>
        </authorList>
    </citation>
    <scope>NUCLEOTIDE SEQUENCE [LARGE SCALE GENOMIC DNA]</scope>
    <source>
        <strain evidence="1 2">CCMP1005</strain>
    </source>
</reference>
<accession>K0SBJ7</accession>
<protein>
    <submittedName>
        <fullName evidence="1">Uncharacterized protein</fullName>
    </submittedName>
</protein>
<dbReference type="PANTHER" id="PTHR45661:SF3">
    <property type="entry name" value="IG-LIKE DOMAIN-CONTAINING PROTEIN"/>
    <property type="match status" value="1"/>
</dbReference>
<dbReference type="EMBL" id="AGNL01018702">
    <property type="protein sequence ID" value="EJK62670.1"/>
    <property type="molecule type" value="Genomic_DNA"/>
</dbReference>
<keyword evidence="2" id="KW-1185">Reference proteome</keyword>